<organism evidence="4 5">
    <name type="scientific">Terrapene triunguis</name>
    <name type="common">Three-toed box turtle</name>
    <dbReference type="NCBI Taxonomy" id="2587831"/>
    <lineage>
        <taxon>Eukaryota</taxon>
        <taxon>Metazoa</taxon>
        <taxon>Chordata</taxon>
        <taxon>Craniata</taxon>
        <taxon>Vertebrata</taxon>
        <taxon>Euteleostomi</taxon>
        <taxon>Archelosauria</taxon>
        <taxon>Testudinata</taxon>
        <taxon>Testudines</taxon>
        <taxon>Cryptodira</taxon>
        <taxon>Durocryptodira</taxon>
        <taxon>Testudinoidea</taxon>
        <taxon>Emydidae</taxon>
        <taxon>Terrapene</taxon>
    </lineage>
</organism>
<evidence type="ECO:0000259" key="3">
    <source>
        <dbReference type="PROSITE" id="PS50804"/>
    </source>
</evidence>
<dbReference type="Pfam" id="PF02023">
    <property type="entry name" value="SCAN"/>
    <property type="match status" value="1"/>
</dbReference>
<feature type="compositionally biased region" description="Basic and acidic residues" evidence="2">
    <location>
        <begin position="171"/>
        <end position="182"/>
    </location>
</feature>
<reference evidence="4" key="2">
    <citation type="submission" date="2025-09" db="UniProtKB">
        <authorList>
            <consortium name="Ensembl"/>
        </authorList>
    </citation>
    <scope>IDENTIFICATION</scope>
</reference>
<proteinExistence type="predicted"/>
<dbReference type="PANTHER" id="PTHR45935:SF15">
    <property type="entry name" value="SCAN BOX DOMAIN-CONTAINING PROTEIN"/>
    <property type="match status" value="1"/>
</dbReference>
<dbReference type="SMART" id="SM00431">
    <property type="entry name" value="SCAN"/>
    <property type="match status" value="1"/>
</dbReference>
<protein>
    <recommendedName>
        <fullName evidence="3">SCAN box domain-containing protein</fullName>
    </recommendedName>
</protein>
<feature type="compositionally biased region" description="Polar residues" evidence="2">
    <location>
        <begin position="192"/>
        <end position="216"/>
    </location>
</feature>
<evidence type="ECO:0000256" key="2">
    <source>
        <dbReference type="SAM" id="MobiDB-lite"/>
    </source>
</evidence>
<dbReference type="GeneTree" id="ENSGT00940000159113"/>
<dbReference type="InterPro" id="IPR050916">
    <property type="entry name" value="SCAN-C2H2_zinc_finger"/>
</dbReference>
<dbReference type="SUPFAM" id="SSF47353">
    <property type="entry name" value="Retrovirus capsid dimerization domain-like"/>
    <property type="match status" value="1"/>
</dbReference>
<dbReference type="Proteomes" id="UP000472274">
    <property type="component" value="Unplaced"/>
</dbReference>
<feature type="compositionally biased region" description="Low complexity" evidence="2">
    <location>
        <begin position="229"/>
        <end position="244"/>
    </location>
</feature>
<dbReference type="AlphaFoldDB" id="A0A674JDT7"/>
<dbReference type="CDD" id="cd07936">
    <property type="entry name" value="SCAN"/>
    <property type="match status" value="1"/>
</dbReference>
<dbReference type="Gene3D" id="1.10.4020.10">
    <property type="entry name" value="DNA breaking-rejoining enzymes"/>
    <property type="match status" value="1"/>
</dbReference>
<evidence type="ECO:0000313" key="5">
    <source>
        <dbReference type="Proteomes" id="UP000472274"/>
    </source>
</evidence>
<dbReference type="PROSITE" id="PS50804">
    <property type="entry name" value="SCAN_BOX"/>
    <property type="match status" value="1"/>
</dbReference>
<dbReference type="PANTHER" id="PTHR45935">
    <property type="entry name" value="PROTEIN ZBED8-RELATED"/>
    <property type="match status" value="1"/>
</dbReference>
<name>A0A674JDT7_9SAUR</name>
<reference evidence="4" key="1">
    <citation type="submission" date="2025-08" db="UniProtKB">
        <authorList>
            <consortium name="Ensembl"/>
        </authorList>
    </citation>
    <scope>IDENTIFICATION</scope>
</reference>
<accession>A0A674JDT7</accession>
<sequence length="296" mass="31943">MDVERLLQLLAESQERQQVAYCGLATEEARDYDQVKAAILDALDVSPETFRQRFRSQTYPPGARPRSVAQTLKEACRRWLQPETWTAEEVTEQVILEQFIHTLPSRGRAWVLRHRPATLSAGVLLMEDFLAAENAVAGLSQHGLQLQTSVGRTQSGPTSPEPQANSPHGRWRSDNSGLDRLRLWPNAGPSGAGTSDRYTSGCDPSTVYTRGRSTVSERPGSPNDRGCHPESGGRSGSPPSVSRGPGPGLARFRGSPPAHAGPGSRSPGVLPRDHRPGRGNRDGRPGRCGAAAGTHP</sequence>
<feature type="compositionally biased region" description="Basic and acidic residues" evidence="2">
    <location>
        <begin position="271"/>
        <end position="285"/>
    </location>
</feature>
<evidence type="ECO:0000313" key="4">
    <source>
        <dbReference type="Ensembl" id="ENSTMTP00000017519.1"/>
    </source>
</evidence>
<feature type="domain" description="SCAN box" evidence="3">
    <location>
        <begin position="51"/>
        <end position="129"/>
    </location>
</feature>
<evidence type="ECO:0000256" key="1">
    <source>
        <dbReference type="ARBA" id="ARBA00023242"/>
    </source>
</evidence>
<feature type="region of interest" description="Disordered" evidence="2">
    <location>
        <begin position="150"/>
        <end position="296"/>
    </location>
</feature>
<dbReference type="InterPro" id="IPR003309">
    <property type="entry name" value="SCAN_dom"/>
</dbReference>
<keyword evidence="5" id="KW-1185">Reference proteome</keyword>
<keyword evidence="1" id="KW-0539">Nucleus</keyword>
<dbReference type="Ensembl" id="ENSTMTT00000018137.1">
    <property type="protein sequence ID" value="ENSTMTP00000017519.1"/>
    <property type="gene ID" value="ENSTMTG00000012868.1"/>
</dbReference>
<dbReference type="InParanoid" id="A0A674JDT7"/>
<dbReference type="InterPro" id="IPR038269">
    <property type="entry name" value="SCAN_sf"/>
</dbReference>
<feature type="compositionally biased region" description="Polar residues" evidence="2">
    <location>
        <begin position="150"/>
        <end position="166"/>
    </location>
</feature>